<organism evidence="3 4">
    <name type="scientific">Velocimicrobium porci</name>
    <dbReference type="NCBI Taxonomy" id="2606634"/>
    <lineage>
        <taxon>Bacteria</taxon>
        <taxon>Bacillati</taxon>
        <taxon>Bacillota</taxon>
        <taxon>Clostridia</taxon>
        <taxon>Lachnospirales</taxon>
        <taxon>Lachnospiraceae</taxon>
        <taxon>Velocimicrobium</taxon>
    </lineage>
</organism>
<keyword evidence="2" id="KW-1133">Transmembrane helix</keyword>
<accession>A0A6L5XWH6</accession>
<evidence type="ECO:0000256" key="1">
    <source>
        <dbReference type="SAM" id="Coils"/>
    </source>
</evidence>
<sequence length="201" mass="23062">MKKKNNFMIIGMLFMASIILELYFLLEFRDTVSLIVGGGAIVLLTTYLLLDWIQTYFMSKSTIPEQNTDAFSIQSGLADNKLLEELVKLQKACYIVLCQMKELNREEQKELLEVLEIYKEQIIEVEENATKLVVKYHREDIKCMIVNIKESASKIASSIERIATKSNVPDIVDGVGQSIENLEFTISRIEELLKQKNCLEN</sequence>
<name>A0A6L5XWH6_9FIRM</name>
<protein>
    <submittedName>
        <fullName evidence="3">Uncharacterized protein</fullName>
    </submittedName>
</protein>
<comment type="caution">
    <text evidence="3">The sequence shown here is derived from an EMBL/GenBank/DDBJ whole genome shotgun (WGS) entry which is preliminary data.</text>
</comment>
<dbReference type="AlphaFoldDB" id="A0A6L5XWH6"/>
<evidence type="ECO:0000313" key="4">
    <source>
        <dbReference type="Proteomes" id="UP000482209"/>
    </source>
</evidence>
<proteinExistence type="predicted"/>
<keyword evidence="2" id="KW-0472">Membrane</keyword>
<reference evidence="3 4" key="1">
    <citation type="submission" date="2019-08" db="EMBL/GenBank/DDBJ databases">
        <title>In-depth cultivation of the pig gut microbiome towards novel bacterial diversity and tailored functional studies.</title>
        <authorList>
            <person name="Wylensek D."/>
            <person name="Hitch T.C.A."/>
            <person name="Clavel T."/>
        </authorList>
    </citation>
    <scope>NUCLEOTIDE SEQUENCE [LARGE SCALE GENOMIC DNA]</scope>
    <source>
        <strain evidence="3 4">WCA-693-APC-MOT-I</strain>
    </source>
</reference>
<keyword evidence="1" id="KW-0175">Coiled coil</keyword>
<feature type="transmembrane region" description="Helical" evidence="2">
    <location>
        <begin position="32"/>
        <end position="50"/>
    </location>
</feature>
<gene>
    <name evidence="3" type="ORF">FYJ58_03510</name>
</gene>
<dbReference type="EMBL" id="VUMT01000003">
    <property type="protein sequence ID" value="MSS62944.1"/>
    <property type="molecule type" value="Genomic_DNA"/>
</dbReference>
<keyword evidence="4" id="KW-1185">Reference proteome</keyword>
<evidence type="ECO:0000256" key="2">
    <source>
        <dbReference type="SAM" id="Phobius"/>
    </source>
</evidence>
<keyword evidence="2" id="KW-0812">Transmembrane</keyword>
<dbReference type="RefSeq" id="WP_154517290.1">
    <property type="nucleotide sequence ID" value="NZ_VUMT01000003.1"/>
</dbReference>
<dbReference type="Proteomes" id="UP000482209">
    <property type="component" value="Unassembled WGS sequence"/>
</dbReference>
<feature type="coiled-coil region" evidence="1">
    <location>
        <begin position="108"/>
        <end position="135"/>
    </location>
</feature>
<evidence type="ECO:0000313" key="3">
    <source>
        <dbReference type="EMBL" id="MSS62944.1"/>
    </source>
</evidence>
<feature type="transmembrane region" description="Helical" evidence="2">
    <location>
        <begin position="7"/>
        <end position="26"/>
    </location>
</feature>